<dbReference type="Pfam" id="PF00270">
    <property type="entry name" value="DEAD"/>
    <property type="match status" value="1"/>
</dbReference>
<comment type="similarity">
    <text evidence="1">Belongs to the helicase family. RecQ subfamily.</text>
</comment>
<comment type="similarity">
    <text evidence="13">Belongs to the metallophosphoesterase superfamily. Purple acid phosphatase family.</text>
</comment>
<evidence type="ECO:0000256" key="2">
    <source>
        <dbReference type="ARBA" id="ARBA00022723"/>
    </source>
</evidence>
<dbReference type="PROSITE" id="PS51194">
    <property type="entry name" value="HELICASE_CTER"/>
    <property type="match status" value="1"/>
</dbReference>
<feature type="compositionally biased region" description="Low complexity" evidence="15">
    <location>
        <begin position="33"/>
        <end position="58"/>
    </location>
</feature>
<feature type="compositionally biased region" description="Acidic residues" evidence="15">
    <location>
        <begin position="849"/>
        <end position="868"/>
    </location>
</feature>
<dbReference type="CDD" id="cd18794">
    <property type="entry name" value="SF2_C_RecQ"/>
    <property type="match status" value="1"/>
</dbReference>
<evidence type="ECO:0000256" key="12">
    <source>
        <dbReference type="ARBA" id="ARBA00034617"/>
    </source>
</evidence>
<keyword evidence="8" id="KW-0238">DNA-binding</keyword>
<feature type="compositionally biased region" description="Low complexity" evidence="15">
    <location>
        <begin position="904"/>
        <end position="935"/>
    </location>
</feature>
<accession>A0A177V9K9</accession>
<reference evidence="16" key="1">
    <citation type="submission" date="2016-04" db="EMBL/GenBank/DDBJ databases">
        <authorList>
            <person name="Nguyen H.D."/>
            <person name="Kesanakurti P."/>
            <person name="Cullis J."/>
            <person name="Levesque C.A."/>
            <person name="Hambleton S."/>
        </authorList>
    </citation>
    <scope>NUCLEOTIDE SEQUENCE</scope>
    <source>
        <strain evidence="16">DAOMC 238032</strain>
    </source>
</reference>
<dbReference type="Pfam" id="PF16656">
    <property type="entry name" value="Pur_ac_phosph_N"/>
    <property type="match status" value="1"/>
</dbReference>
<evidence type="ECO:0000313" key="16">
    <source>
        <dbReference type="EMBL" id="KAE8263537.1"/>
    </source>
</evidence>
<dbReference type="GO" id="GO:0043138">
    <property type="term" value="F:3'-5' DNA helicase activity"/>
    <property type="evidence" value="ECO:0007669"/>
    <property type="project" value="UniProtKB-EC"/>
</dbReference>
<comment type="caution">
    <text evidence="16">The sequence shown here is derived from an EMBL/GenBank/DDBJ whole genome shotgun (WGS) entry which is preliminary data.</text>
</comment>
<dbReference type="InterPro" id="IPR008963">
    <property type="entry name" value="Purple_acid_Pase-like_N"/>
</dbReference>
<evidence type="ECO:0000256" key="10">
    <source>
        <dbReference type="ARBA" id="ARBA00023235"/>
    </source>
</evidence>
<dbReference type="GO" id="GO:0005737">
    <property type="term" value="C:cytoplasm"/>
    <property type="evidence" value="ECO:0007669"/>
    <property type="project" value="TreeGrafter"/>
</dbReference>
<comment type="catalytic activity">
    <reaction evidence="12">
        <text>Couples ATP hydrolysis with the unwinding of duplex DNA by translocating in the 3'-5' direction.</text>
        <dbReference type="EC" id="5.6.2.4"/>
    </reaction>
</comment>
<dbReference type="GO" id="GO:0009378">
    <property type="term" value="F:four-way junction helicase activity"/>
    <property type="evidence" value="ECO:0007669"/>
    <property type="project" value="TreeGrafter"/>
</dbReference>
<feature type="compositionally biased region" description="Polar residues" evidence="15">
    <location>
        <begin position="1032"/>
        <end position="1042"/>
    </location>
</feature>
<keyword evidence="11" id="KW-0539">Nucleus</keyword>
<evidence type="ECO:0000313" key="17">
    <source>
        <dbReference type="Proteomes" id="UP000077671"/>
    </source>
</evidence>
<feature type="compositionally biased region" description="Polar residues" evidence="15">
    <location>
        <begin position="968"/>
        <end position="989"/>
    </location>
</feature>
<keyword evidence="10" id="KW-0413">Isomerase</keyword>
<feature type="region of interest" description="Disordered" evidence="15">
    <location>
        <begin position="1"/>
        <end position="82"/>
    </location>
</feature>
<keyword evidence="5 13" id="KW-0378">Hydrolase</keyword>
<feature type="coiled-coil region" evidence="14">
    <location>
        <begin position="89"/>
        <end position="116"/>
    </location>
</feature>
<evidence type="ECO:0000256" key="5">
    <source>
        <dbReference type="ARBA" id="ARBA00022801"/>
    </source>
</evidence>
<evidence type="ECO:0000256" key="4">
    <source>
        <dbReference type="ARBA" id="ARBA00022741"/>
    </source>
</evidence>
<dbReference type="InterPro" id="IPR001650">
    <property type="entry name" value="Helicase_C-like"/>
</dbReference>
<dbReference type="GO" id="GO:0000724">
    <property type="term" value="P:double-strand break repair via homologous recombination"/>
    <property type="evidence" value="ECO:0007669"/>
    <property type="project" value="TreeGrafter"/>
</dbReference>
<feature type="compositionally biased region" description="Polar residues" evidence="15">
    <location>
        <begin position="768"/>
        <end position="793"/>
    </location>
</feature>
<feature type="compositionally biased region" description="Low complexity" evidence="15">
    <location>
        <begin position="990"/>
        <end position="1004"/>
    </location>
</feature>
<dbReference type="PROSITE" id="PS00690">
    <property type="entry name" value="DEAH_ATP_HELICASE"/>
    <property type="match status" value="1"/>
</dbReference>
<dbReference type="PANTHER" id="PTHR13710">
    <property type="entry name" value="DNA HELICASE RECQ FAMILY MEMBER"/>
    <property type="match status" value="1"/>
</dbReference>
<dbReference type="NCBIfam" id="TIGR00614">
    <property type="entry name" value="recQ_fam"/>
    <property type="match status" value="1"/>
</dbReference>
<evidence type="ECO:0000256" key="14">
    <source>
        <dbReference type="SAM" id="Coils"/>
    </source>
</evidence>
<proteinExistence type="inferred from homology"/>
<keyword evidence="4" id="KW-0547">Nucleotide-binding</keyword>
<keyword evidence="2" id="KW-0479">Metal-binding</keyword>
<evidence type="ECO:0000256" key="1">
    <source>
        <dbReference type="ARBA" id="ARBA00005446"/>
    </source>
</evidence>
<feature type="region of interest" description="Disordered" evidence="15">
    <location>
        <begin position="714"/>
        <end position="1065"/>
    </location>
</feature>
<dbReference type="Gene3D" id="3.40.50.300">
    <property type="entry name" value="P-loop containing nucleotide triphosphate hydrolases"/>
    <property type="match status" value="2"/>
</dbReference>
<dbReference type="Pfam" id="PF00271">
    <property type="entry name" value="Helicase_C"/>
    <property type="match status" value="1"/>
</dbReference>
<dbReference type="InterPro" id="IPR025733">
    <property type="entry name" value="PAPs_C"/>
</dbReference>
<reference evidence="16" key="2">
    <citation type="journal article" date="2019" name="IMA Fungus">
        <title>Genome sequencing and comparison of five Tilletia species to identify candidate genes for the detection of regulated species infecting wheat.</title>
        <authorList>
            <person name="Nguyen H.D.T."/>
            <person name="Sultana T."/>
            <person name="Kesanakurti P."/>
            <person name="Hambleton S."/>
        </authorList>
    </citation>
    <scope>NUCLEOTIDE SEQUENCE</scope>
    <source>
        <strain evidence="16">DAOMC 238032</strain>
    </source>
</reference>
<organism evidence="16 17">
    <name type="scientific">Tilletia caries</name>
    <name type="common">wheat bunt fungus</name>
    <dbReference type="NCBI Taxonomy" id="13290"/>
    <lineage>
        <taxon>Eukaryota</taxon>
        <taxon>Fungi</taxon>
        <taxon>Dikarya</taxon>
        <taxon>Basidiomycota</taxon>
        <taxon>Ustilaginomycotina</taxon>
        <taxon>Exobasidiomycetes</taxon>
        <taxon>Tilletiales</taxon>
        <taxon>Tilletiaceae</taxon>
        <taxon>Tilletia</taxon>
    </lineage>
</organism>
<dbReference type="GO" id="GO:0005694">
    <property type="term" value="C:chromosome"/>
    <property type="evidence" value="ECO:0007669"/>
    <property type="project" value="TreeGrafter"/>
</dbReference>
<dbReference type="GO" id="GO:0003677">
    <property type="term" value="F:DNA binding"/>
    <property type="evidence" value="ECO:0007669"/>
    <property type="project" value="UniProtKB-KW"/>
</dbReference>
<dbReference type="InterPro" id="IPR036388">
    <property type="entry name" value="WH-like_DNA-bd_sf"/>
</dbReference>
<evidence type="ECO:0000256" key="11">
    <source>
        <dbReference type="ARBA" id="ARBA00023242"/>
    </source>
</evidence>
<dbReference type="InterPro" id="IPR002464">
    <property type="entry name" value="DNA/RNA_helicase_DEAH_CS"/>
</dbReference>
<dbReference type="GO" id="GO:0046872">
    <property type="term" value="F:metal ion binding"/>
    <property type="evidence" value="ECO:0007669"/>
    <property type="project" value="UniProtKB-KW"/>
</dbReference>
<feature type="compositionally biased region" description="Acidic residues" evidence="15">
    <location>
        <begin position="13"/>
        <end position="23"/>
    </location>
</feature>
<keyword evidence="3" id="KW-0732">Signal</keyword>
<evidence type="ECO:0000256" key="7">
    <source>
        <dbReference type="ARBA" id="ARBA00022840"/>
    </source>
</evidence>
<keyword evidence="7" id="KW-0067">ATP-binding</keyword>
<dbReference type="SUPFAM" id="SSF52540">
    <property type="entry name" value="P-loop containing nucleoside triphosphate hydrolases"/>
    <property type="match status" value="1"/>
</dbReference>
<dbReference type="Proteomes" id="UP000077671">
    <property type="component" value="Unassembled WGS sequence"/>
</dbReference>
<dbReference type="GO" id="GO:0003993">
    <property type="term" value="F:acid phosphatase activity"/>
    <property type="evidence" value="ECO:0007669"/>
    <property type="project" value="UniProtKB-EC"/>
</dbReference>
<gene>
    <name evidence="16" type="ORF">A4X03_0g1607</name>
</gene>
<dbReference type="SMART" id="SM00490">
    <property type="entry name" value="HELICc"/>
    <property type="match status" value="1"/>
</dbReference>
<name>A0A177V9K9_9BASI</name>
<dbReference type="EC" id="3.1.3.2" evidence="13"/>
<dbReference type="Gene3D" id="1.10.10.10">
    <property type="entry name" value="Winged helix-like DNA-binding domain superfamily/Winged helix DNA-binding domain"/>
    <property type="match status" value="1"/>
</dbReference>
<dbReference type="SMART" id="SM00487">
    <property type="entry name" value="DEXDc"/>
    <property type="match status" value="1"/>
</dbReference>
<dbReference type="Gene3D" id="2.60.40.380">
    <property type="entry name" value="Purple acid phosphatase-like, N-terminal"/>
    <property type="match status" value="1"/>
</dbReference>
<evidence type="ECO:0000256" key="8">
    <source>
        <dbReference type="ARBA" id="ARBA00023125"/>
    </source>
</evidence>
<dbReference type="InterPro" id="IPR004589">
    <property type="entry name" value="DNA_helicase_ATP-dep_RecQ"/>
</dbReference>
<feature type="compositionally biased region" description="Acidic residues" evidence="15">
    <location>
        <begin position="748"/>
        <end position="763"/>
    </location>
</feature>
<dbReference type="InterPro" id="IPR041792">
    <property type="entry name" value="MPP_PAP"/>
</dbReference>
<dbReference type="InterPro" id="IPR015914">
    <property type="entry name" value="PAPs_N"/>
</dbReference>
<dbReference type="FunFam" id="3.40.50.300:FF:001975">
    <property type="entry name" value="ATP-dependent DNA helicase"/>
    <property type="match status" value="1"/>
</dbReference>
<dbReference type="Gene3D" id="3.60.21.10">
    <property type="match status" value="1"/>
</dbReference>
<feature type="compositionally biased region" description="Acidic residues" evidence="15">
    <location>
        <begin position="828"/>
        <end position="840"/>
    </location>
</feature>
<sequence>MAVKRARRVIDSDSSDGDDDFEIIGEAMNTGPSAASTSRSRNSNSNGNSNSNSNINNGHYTTSTSTRSREVASENAGSAIMDEQVADQIRDIDDELESIREQVQQLLTLEDELKEKRAYLLSTAQKGKTKTTPSHLASASASASNVLQKTDYSRSDFPWSTQLKARLKDVWNHSTFRFCQEAVCNAALDGRDAVVIMPTGSGKSICYQLPALLSEGLTVVVSPLISLMLDQVLNLRQVGVEAELLSAAVSRSETAEILRMIRDGSSEVKLLYVTPERVAKSKTLMTASHIVIDEAHCAASMGHDYRPDYKGLSIFRKVFPDVPLQMLTATCGPKVLEQVIQIMGVKPTTSPESAAPNRTLLFQAPLYRPNLRYAVLPRPSASQATSQTVADWILKNHRGQSGIVYCLSKKDTENMAQALNQLSNGTIRAAAYHADVEDEAKTNVHTRWRQNKIQVVCATIAFGMGIDKPDVRFVIHACISKSIEGLYQESGRAGRDGKDADCVLFYRSQDATRISSLVAGEPTGTEKIRAVLEYVQSERCRKIIFGEYFADTSGGNEICGRCDNCVSPPQVRDLTFAGWQVLKVAQDVHRGGGRLTLAQLADIVRGLGGGRYTVSAVADDSGGGRKGKQKGGGGFVDLNEVAGGKVELSKDDCERLVVGLLIKDFLQDDYLYNAYAVNVYVQPGPQAIRLTRLSQQAAKAAKNMVQVAIPGVGGAGAKPRVSASKAQASSADSTRASSSKAKRKAVDDFDDDDLFDDVDDDEPVAVSGANTAGSKSRASTSKTSNAPSNNNHNRAAPAPKGKGKSKVIDESDEDEIFDDNNFGGRYDLEDDDELEALLDAELDRRFGDDVTEDEDEEEEEEVEDEGEDNTLGGASHRNRQRNENRNATDMIEDDFEEDPIPVLRTRAAAPAPLKATTTAPRAPVSTSTSTSSHSRILPLQPLGRSSAGTNRTTASSSSVTAVRSSSTFSHSQIPPFQPPARSSASTNTTAGPSSSGTVAPSSSAYASTDGAPRKRFRPYIPPSPSGHSSSSMTTTNGPSSRSVGGAGTMRTRTSLADGDADEDEEEALLDGMDLAGDDGWEFRSVGPPRLAGTGGGGSSASMHVFQLVAALPFLAASVVGVNYPAKPQDKSTPVQQRLSMSAPDAVAVGWNTYQQLSKPCVSYGLSADNLNNTACSTDSVTYPTSRTWAQTVVLPGLQPATSYYYKIQSTNSSIVPFKSPRQAGDKTPFTFSTVVDLGVYGKDGFTISGPSQRDMIPTIDPALNHSTIGRLAQIAPSYDFVVHPGDLAYADDWFLNAANLLDGTNAYEAIIEQFYGQLAPIAEQKPYMVSPGNHEAVCSEVTPGLCPAGQRNFTDFSLRFGDNMPASFPSRSMDEAAMAARSKARSLALPPFWFSFEYGLAHIVMIDTETDFPSAPDSAGGSSNPNLMGGPFGRAGQQLEFLEADLASVDRNVTPWLIVAGHRPWYTTSESSKPDSGCVACKDAFEPLLYKYGVDLAMFGHVHNSQRFNPVYNGTADAAGLNDPKAPMYIVAGGAGNIEGFSKVSYQQDFCAFANGKDYAFATVNIQSSTNLKVDFIRSFDGNILDSSVLYKSHTEQFVRQ</sequence>
<dbReference type="InterPro" id="IPR032284">
    <property type="entry name" value="RecQ_Zn-bd"/>
</dbReference>
<feature type="compositionally biased region" description="Acidic residues" evidence="15">
    <location>
        <begin position="890"/>
        <end position="899"/>
    </location>
</feature>
<feature type="compositionally biased region" description="Low complexity" evidence="15">
    <location>
        <begin position="951"/>
        <end position="967"/>
    </location>
</feature>
<dbReference type="EMBL" id="LWDD02000134">
    <property type="protein sequence ID" value="KAE8263537.1"/>
    <property type="molecule type" value="Genomic_DNA"/>
</dbReference>
<evidence type="ECO:0000256" key="13">
    <source>
        <dbReference type="RuleBase" id="RU361203"/>
    </source>
</evidence>
<dbReference type="InterPro" id="IPR027417">
    <property type="entry name" value="P-loop_NTPase"/>
</dbReference>
<evidence type="ECO:0000256" key="3">
    <source>
        <dbReference type="ARBA" id="ARBA00022729"/>
    </source>
</evidence>
<keyword evidence="6" id="KW-0347">Helicase</keyword>
<feature type="compositionally biased region" description="Low complexity" evidence="15">
    <location>
        <begin position="722"/>
        <end position="739"/>
    </location>
</feature>
<protein>
    <recommendedName>
        <fullName evidence="13">Purple acid phosphatase</fullName>
        <ecNumber evidence="13">3.1.3.2</ecNumber>
    </recommendedName>
</protein>
<dbReference type="InterPro" id="IPR004843">
    <property type="entry name" value="Calcineurin-like_PHP"/>
</dbReference>
<dbReference type="PROSITE" id="PS51192">
    <property type="entry name" value="HELICASE_ATP_BIND_1"/>
    <property type="match status" value="1"/>
</dbReference>
<dbReference type="GO" id="GO:0005524">
    <property type="term" value="F:ATP binding"/>
    <property type="evidence" value="ECO:0007669"/>
    <property type="project" value="UniProtKB-KW"/>
</dbReference>
<dbReference type="InterPro" id="IPR011545">
    <property type="entry name" value="DEAD/DEAH_box_helicase_dom"/>
</dbReference>
<comment type="catalytic activity">
    <reaction evidence="13">
        <text>a phosphate monoester + H2O = an alcohol + phosphate</text>
        <dbReference type="Rhea" id="RHEA:15017"/>
        <dbReference type="ChEBI" id="CHEBI:15377"/>
        <dbReference type="ChEBI" id="CHEBI:30879"/>
        <dbReference type="ChEBI" id="CHEBI:43474"/>
        <dbReference type="ChEBI" id="CHEBI:67140"/>
        <dbReference type="EC" id="3.1.3.2"/>
    </reaction>
</comment>
<dbReference type="SUPFAM" id="SSF49363">
    <property type="entry name" value="Purple acid phosphatase, N-terminal domain"/>
    <property type="match status" value="1"/>
</dbReference>
<evidence type="ECO:0000256" key="15">
    <source>
        <dbReference type="SAM" id="MobiDB-lite"/>
    </source>
</evidence>
<dbReference type="InterPro" id="IPR014001">
    <property type="entry name" value="Helicase_ATP-bd"/>
</dbReference>
<dbReference type="Pfam" id="PF14008">
    <property type="entry name" value="Metallophos_C"/>
    <property type="match status" value="1"/>
</dbReference>
<evidence type="ECO:0000256" key="6">
    <source>
        <dbReference type="ARBA" id="ARBA00022806"/>
    </source>
</evidence>
<keyword evidence="9" id="KW-0325">Glycoprotein</keyword>
<keyword evidence="14" id="KW-0175">Coiled coil</keyword>
<evidence type="ECO:0000256" key="9">
    <source>
        <dbReference type="ARBA" id="ARBA00023180"/>
    </source>
</evidence>
<dbReference type="PANTHER" id="PTHR13710:SF105">
    <property type="entry name" value="ATP-DEPENDENT DNA HELICASE Q1"/>
    <property type="match status" value="1"/>
</dbReference>
<dbReference type="Pfam" id="PF16124">
    <property type="entry name" value="RecQ_Zn_bind"/>
    <property type="match status" value="1"/>
</dbReference>
<dbReference type="SUPFAM" id="SSF56300">
    <property type="entry name" value="Metallo-dependent phosphatases"/>
    <property type="match status" value="1"/>
</dbReference>
<dbReference type="CDD" id="cd00839">
    <property type="entry name" value="MPP_PAPs"/>
    <property type="match status" value="1"/>
</dbReference>
<dbReference type="InterPro" id="IPR029052">
    <property type="entry name" value="Metallo-depent_PP-like"/>
</dbReference>
<dbReference type="Pfam" id="PF00149">
    <property type="entry name" value="Metallophos"/>
    <property type="match status" value="1"/>
</dbReference>